<dbReference type="InterPro" id="IPR031745">
    <property type="entry name" value="Vps53_C"/>
</dbReference>
<reference evidence="5" key="1">
    <citation type="submission" date="2020-09" db="EMBL/GenBank/DDBJ databases">
        <authorList>
            <person name="Kikuchi T."/>
        </authorList>
    </citation>
    <scope>NUCLEOTIDE SEQUENCE</scope>
    <source>
        <strain evidence="5">SH1</strain>
    </source>
</reference>
<dbReference type="InterPro" id="IPR007234">
    <property type="entry name" value="Vps53_N"/>
</dbReference>
<dbReference type="Pfam" id="PF14625">
    <property type="entry name" value="Lustrin_cystein"/>
    <property type="match status" value="8"/>
</dbReference>
<dbReference type="CDD" id="cd22593">
    <property type="entry name" value="Kunitz_conkunitzin"/>
    <property type="match status" value="2"/>
</dbReference>
<dbReference type="InterPro" id="IPR053014">
    <property type="entry name" value="Cuticle_assoc_divergent"/>
</dbReference>
<dbReference type="GO" id="GO:0004867">
    <property type="term" value="F:serine-type endopeptidase inhibitor activity"/>
    <property type="evidence" value="ECO:0007669"/>
    <property type="project" value="InterPro"/>
</dbReference>
<dbReference type="SMART" id="SM00131">
    <property type="entry name" value="KU"/>
    <property type="match status" value="6"/>
</dbReference>
<dbReference type="OrthoDB" id="5828391at2759"/>
<dbReference type="Pfam" id="PF00014">
    <property type="entry name" value="Kunitz_BPTI"/>
    <property type="match status" value="6"/>
</dbReference>
<dbReference type="InterPro" id="IPR036880">
    <property type="entry name" value="Kunitz_BPTI_sf"/>
</dbReference>
<dbReference type="SUPFAM" id="SSF57362">
    <property type="entry name" value="BPTI-like"/>
    <property type="match status" value="6"/>
</dbReference>
<dbReference type="InterPro" id="IPR002223">
    <property type="entry name" value="Kunitz_BPTI"/>
</dbReference>
<keyword evidence="6" id="KW-1185">Reference proteome</keyword>
<dbReference type="Pfam" id="PF16854">
    <property type="entry name" value="VPS53_C"/>
    <property type="match status" value="1"/>
</dbReference>
<feature type="coiled-coil region" evidence="2">
    <location>
        <begin position="65"/>
        <end position="117"/>
    </location>
</feature>
<evidence type="ECO:0000256" key="1">
    <source>
        <dbReference type="ARBA" id="ARBA00014103"/>
    </source>
</evidence>
<dbReference type="Pfam" id="PF01683">
    <property type="entry name" value="EB"/>
    <property type="match status" value="1"/>
</dbReference>
<dbReference type="CDD" id="cd00109">
    <property type="entry name" value="Kunitz-type"/>
    <property type="match status" value="2"/>
</dbReference>
<evidence type="ECO:0000256" key="2">
    <source>
        <dbReference type="SAM" id="Coils"/>
    </source>
</evidence>
<proteinExistence type="predicted"/>
<keyword evidence="2" id="KW-0175">Coiled coil</keyword>
<feature type="domain" description="BPTI/Kunitz inhibitor" evidence="4">
    <location>
        <begin position="1393"/>
        <end position="1444"/>
    </location>
</feature>
<evidence type="ECO:0000313" key="6">
    <source>
        <dbReference type="Proteomes" id="UP000614601"/>
    </source>
</evidence>
<feature type="region of interest" description="Disordered" evidence="3">
    <location>
        <begin position="2032"/>
        <end position="2063"/>
    </location>
</feature>
<name>A0A811KQ59_9BILA</name>
<dbReference type="PANTHER" id="PTHR46339">
    <property type="entry name" value="PROTEIN CBG15282-RELATED"/>
    <property type="match status" value="1"/>
</dbReference>
<dbReference type="InterPro" id="IPR028150">
    <property type="entry name" value="Lustrin_cystein"/>
</dbReference>
<dbReference type="InterPro" id="IPR020901">
    <property type="entry name" value="Prtase_inh_Kunz-CS"/>
</dbReference>
<feature type="domain" description="BPTI/Kunitz inhibitor" evidence="4">
    <location>
        <begin position="1281"/>
        <end position="1333"/>
    </location>
</feature>
<dbReference type="EMBL" id="CAJFDH010000003">
    <property type="protein sequence ID" value="CAD5217451.1"/>
    <property type="molecule type" value="Genomic_DNA"/>
</dbReference>
<dbReference type="InterPro" id="IPR006149">
    <property type="entry name" value="EB_dom"/>
</dbReference>
<evidence type="ECO:0000313" key="5">
    <source>
        <dbReference type="EMBL" id="CAD5217451.1"/>
    </source>
</evidence>
<dbReference type="InterPro" id="IPR006150">
    <property type="entry name" value="Cys_repeat_1"/>
</dbReference>
<dbReference type="Proteomes" id="UP000614601">
    <property type="component" value="Unassembled WGS sequence"/>
</dbReference>
<dbReference type="EMBL" id="CAJFCW020000003">
    <property type="protein sequence ID" value="CAG9107806.1"/>
    <property type="molecule type" value="Genomic_DNA"/>
</dbReference>
<comment type="caution">
    <text evidence="5">The sequence shown here is derived from an EMBL/GenBank/DDBJ whole genome shotgun (WGS) entry which is preliminary data.</text>
</comment>
<dbReference type="SMART" id="SM00289">
    <property type="entry name" value="WR1"/>
    <property type="match status" value="14"/>
</dbReference>
<evidence type="ECO:0000256" key="3">
    <source>
        <dbReference type="SAM" id="MobiDB-lite"/>
    </source>
</evidence>
<dbReference type="Gene3D" id="4.10.410.10">
    <property type="entry name" value="Pancreatic trypsin inhibitor Kunitz domain"/>
    <property type="match status" value="6"/>
</dbReference>
<organism evidence="5 6">
    <name type="scientific">Bursaphelenchus okinawaensis</name>
    <dbReference type="NCBI Taxonomy" id="465554"/>
    <lineage>
        <taxon>Eukaryota</taxon>
        <taxon>Metazoa</taxon>
        <taxon>Ecdysozoa</taxon>
        <taxon>Nematoda</taxon>
        <taxon>Chromadorea</taxon>
        <taxon>Rhabditida</taxon>
        <taxon>Tylenchina</taxon>
        <taxon>Tylenchomorpha</taxon>
        <taxon>Aphelenchoidea</taxon>
        <taxon>Aphelenchoididae</taxon>
        <taxon>Bursaphelenchus</taxon>
    </lineage>
</organism>
<dbReference type="Gene3D" id="1.10.357.110">
    <property type="entry name" value="Vacuolar protein sorting-associated protein 53, C-terminus"/>
    <property type="match status" value="1"/>
</dbReference>
<evidence type="ECO:0000259" key="4">
    <source>
        <dbReference type="PROSITE" id="PS50279"/>
    </source>
</evidence>
<protein>
    <recommendedName>
        <fullName evidence="1">Vacuolar protein sorting-associated protein 53 homolog</fullName>
    </recommendedName>
</protein>
<dbReference type="Proteomes" id="UP000783686">
    <property type="component" value="Unassembled WGS sequence"/>
</dbReference>
<feature type="domain" description="BPTI/Kunitz inhibitor" evidence="4">
    <location>
        <begin position="1073"/>
        <end position="1126"/>
    </location>
</feature>
<gene>
    <name evidence="5" type="ORF">BOKJ2_LOCUS7094</name>
</gene>
<feature type="domain" description="BPTI/Kunitz inhibitor" evidence="4">
    <location>
        <begin position="1801"/>
        <end position="1854"/>
    </location>
</feature>
<dbReference type="InterPro" id="IPR038260">
    <property type="entry name" value="Vps53_C_sf"/>
</dbReference>
<sequence length="2144" mass="238923">MSDNEFETAGNVESRRKSPTYSSKVIAVLDDIGQSEFYDPDLDMTSVINRLFPTEQSLSLLDSVVQRIDDEVNDLDNELADLVEMHGQVTDDGMAALAKANSAMKDLERRVDQIRSKTQLSESTVLDMTRDINQLDVAKKNLTSSITCLHHLHLLLTGVNSITQWMVTKRYGDISTELPAVLNVLQLFEDYMRVPQVRNLTERLHTLKEKLSIQVAADLQTAFQAGQINTKTADMCKVVSILGGKVEDDFRSWFISSRLQEYKVLYADNEDVAWIDKIDQRFRWFVSKLAEFERTGMAKVFPPNWEMGRRLAFEFCEITRCQLGRMMSRRRLEIEWKLLAHAINHTIMFENLLCKRFPAKDNFNFEKIIWKCFDNFMDVFVAAQSKSLTQFLEDCATKIRSGEEKPIKEAVVSAHPLPSSADLFLLLKKIITESSKLSADPNSLLLKLIEVFKQCLRGYAHGCLTAFMPSITATPSNSILQNLIREETAVRLTGDQQFFCCCILATADWCAETTNQLQEKLQQRISTVDFGQEMELFYSISNNALQSLVADCEISCDAALQAMTKINWNNVEAVGDESAYISAIRKHLRQSVPLIRDYFADRRKYFAHFCLKLATQLVNKYMGAIFRCKPLSVMGAEQLLLDTHAFKTFLLSLPSVGSSIVVKPPTPFTSAVNEGMTKAEMVLKVVMSDISKTEDFILNYARMMPRSDANELQKILEMKALKRSEVAAIVQLYRTKIEGFVPTSTTAPSVSMPSAFSAFASLASDNFTDSSMRRLEKVKCLEKRESQKPAGTRGVGKSCTLTTDCVTGAFCDNNYCRCWSSYVHIEDFCWKRINPEESGCTYDAQCEAVWPGAKCASSGVCHCADGEVTVPTREGLACHIQNECPTNGVNAVLFNRNSNRKAECYFFDRHGQELPGHFMGCEDAPEMYDCIDGLCCPSRAFTCIQPMDGGQLANDTKPVKRWFYNSATSTCRQFTYGGLQGNSNNFLTKQHCESYCLSRCPRGQPLLDDDKDSEIKSKKDLILTCQSNEDCKSDKFKCTKVQLTHLCCPASEYICSEYGGLGGMWADLSRKPLQLSYNSGTNRFGQDPVSKWHWDRNSRKCRPFRYLGQGGNFNNFVNEQECLDYCSASLCPVGAPLRVESGGNVECQGDQQCPRSHYCINTVCCPTSVTICNLPLVIGSACHSEPVSRYWYNPQRSSCQLFQYNGCGGNANNFATISDCRETCSFQEEEPQCEHGEPIRLDNGRIWKCNHTEDTNECPLNYECYYDGTLSGCCPKKAYTCSIPRDIGRSCAPGNVTKWYFDVGLQACRPFDYSGCDGNSNRFNSKTQCEVYCGVVGCPHGGQVLLNPDKKPQICGPESPTKCPPSHTCIQMANATLDGGISHFCCPTRFTICAMKIDEGNVCGDPSIRFAFDPELRQCKPFMFKGCGGNENNFEAMQSCLSFCSAAACSAGEIIYKAKAEDPPVDCTKTACPNGFVCVADVTNPQKSVCCGTLNMGVCPDGQGVFIDERSQKPQTCASDRATDCPFGYLCVYNERRNRFYCCAPNIYDSLKCPSGLDPAKSATTDAIIGCSVDRQCPPGSRCHKSNGEHQSGLCCMTGPPCPPTFVLDVEQSRKVCSPMKSATCEDGTSVCLYSDILERFVCCRRTNRPFKELGKCPGEMTRDSENRQCSQKELCPPSFNCIRRNFDRVGICCRHKNSVNVVSYPLKCPNKGKPYRDSAGLNQICNDQIKCPDGFKCQLSESPGSKSRLCCLEPKKMVSCPSNLLPLSADGVEQNCTESNCPSGYKCNDGICCPTQEFACSVQFYAGVRCSNVKPLQRWYFHSATGRCQPFVYNGCTPSANNFADERTCYRLCVESEAFEVKRHCSFPFKDPKAGLIKECSEENMECEDDLICVHNAFGLMLCCAPQEKPEDPNDKLVKGKQPLCGPGYIPLIDAVAEEPVHCHPFSQPCDKGQICQYSAGFAGYLCCLMPPESDKKPTTRKPMNQLAIKTFPLKFKPNRKGVTSNLVATTPKKPKVISEEDEEDEYFDSLEGNRWSGVGDNSGKGRSRSRENGFGRNSGLSTEIGINRANELSSLTHLNHLVKSRPLIPNGLKSSRITSSLTTDYSIRPTVSVLSVSDNFIEPDEEDVADVLIKEPVVSFDD</sequence>
<feature type="domain" description="BPTI/Kunitz inhibitor" evidence="4">
    <location>
        <begin position="1172"/>
        <end position="1224"/>
    </location>
</feature>
<dbReference type="PANTHER" id="PTHR46339:SF8">
    <property type="entry name" value="BPTI_KUNITZ INHIBITOR DOMAIN-CONTAINING PROTEIN"/>
    <property type="match status" value="1"/>
</dbReference>
<dbReference type="Pfam" id="PF04100">
    <property type="entry name" value="Vps53_N"/>
    <property type="match status" value="1"/>
</dbReference>
<dbReference type="PROSITE" id="PS00280">
    <property type="entry name" value="BPTI_KUNITZ_1"/>
    <property type="match status" value="4"/>
</dbReference>
<accession>A0A811KQ59</accession>
<dbReference type="PROSITE" id="PS50279">
    <property type="entry name" value="BPTI_KUNITZ_2"/>
    <property type="match status" value="6"/>
</dbReference>
<feature type="domain" description="BPTI/Kunitz inhibitor" evidence="4">
    <location>
        <begin position="943"/>
        <end position="996"/>
    </location>
</feature>